<accession>A0A2H3KHH0</accession>
<evidence type="ECO:0000313" key="2">
    <source>
        <dbReference type="Proteomes" id="UP000220922"/>
    </source>
</evidence>
<name>A0A2H3KHH0_9CHLR</name>
<proteinExistence type="predicted"/>
<protein>
    <submittedName>
        <fullName evidence="1">Uncharacterized protein</fullName>
    </submittedName>
</protein>
<comment type="caution">
    <text evidence="1">The sequence shown here is derived from an EMBL/GenBank/DDBJ whole genome shotgun (WGS) entry which is preliminary data.</text>
</comment>
<reference evidence="1 2" key="1">
    <citation type="submission" date="2016-05" db="EMBL/GenBank/DDBJ databases">
        <authorList>
            <person name="Lavstsen T."/>
            <person name="Jespersen J.S."/>
        </authorList>
    </citation>
    <scope>NUCLEOTIDE SEQUENCE [LARGE SCALE GENOMIC DNA]</scope>
    <source>
        <strain evidence="1 2">B7-9</strain>
    </source>
</reference>
<dbReference type="Proteomes" id="UP000220922">
    <property type="component" value="Unassembled WGS sequence"/>
</dbReference>
<organism evidence="1 2">
    <name type="scientific">Candidatus Chloroploca asiatica</name>
    <dbReference type="NCBI Taxonomy" id="1506545"/>
    <lineage>
        <taxon>Bacteria</taxon>
        <taxon>Bacillati</taxon>
        <taxon>Chloroflexota</taxon>
        <taxon>Chloroflexia</taxon>
        <taxon>Chloroflexales</taxon>
        <taxon>Chloroflexineae</taxon>
        <taxon>Oscillochloridaceae</taxon>
        <taxon>Candidatus Chloroploca</taxon>
    </lineage>
</organism>
<dbReference type="EMBL" id="LYXE01000157">
    <property type="protein sequence ID" value="PDV97235.1"/>
    <property type="molecule type" value="Genomic_DNA"/>
</dbReference>
<gene>
    <name evidence="1" type="ORF">A9Q02_04830</name>
</gene>
<evidence type="ECO:0000313" key="1">
    <source>
        <dbReference type="EMBL" id="PDV97235.1"/>
    </source>
</evidence>
<dbReference type="AlphaFoldDB" id="A0A2H3KHH0"/>
<keyword evidence="2" id="KW-1185">Reference proteome</keyword>
<sequence length="98" mass="10971">MFFSSIVMDMGLRLISITIRAVALKPGSLLVEKASYAGFFDQQRCLATVDCQVSPPQRREQRLIADSIPSPRMNHLGQSRHGIIPHVEVISLQVRRAL</sequence>